<accession>A0A382FB39</accession>
<proteinExistence type="predicted"/>
<evidence type="ECO:0008006" key="2">
    <source>
        <dbReference type="Google" id="ProtNLM"/>
    </source>
</evidence>
<sequence length="132" mass="15492">MDNFTRENRFHESAIKIRKPFKIDPSLCIYSPQENIDSLKHPKIKNWQKFVQNEWIPSPIPKGTKRLALIIPCTKYKPYITSREHKAINAALLRDGWKPTGISEAPNEFEKLLEKGDDPEIFHEGYLKKKNF</sequence>
<evidence type="ECO:0000313" key="1">
    <source>
        <dbReference type="EMBL" id="SVB60286.1"/>
    </source>
</evidence>
<feature type="non-terminal residue" evidence="1">
    <location>
        <position position="132"/>
    </location>
</feature>
<dbReference type="AlphaFoldDB" id="A0A382FB39"/>
<dbReference type="Gene3D" id="3.40.50.10630">
    <property type="entry name" value="Uracil-DNA glycosylase-like"/>
    <property type="match status" value="1"/>
</dbReference>
<protein>
    <recommendedName>
        <fullName evidence="2">DUF5591 domain-containing protein</fullName>
    </recommendedName>
</protein>
<name>A0A382FB39_9ZZZZ</name>
<gene>
    <name evidence="1" type="ORF">METZ01_LOCUS213140</name>
</gene>
<dbReference type="InterPro" id="IPR036895">
    <property type="entry name" value="Uracil-DNA_glycosylase-like_sf"/>
</dbReference>
<organism evidence="1">
    <name type="scientific">marine metagenome</name>
    <dbReference type="NCBI Taxonomy" id="408172"/>
    <lineage>
        <taxon>unclassified sequences</taxon>
        <taxon>metagenomes</taxon>
        <taxon>ecological metagenomes</taxon>
    </lineage>
</organism>
<dbReference type="SUPFAM" id="SSF52141">
    <property type="entry name" value="Uracil-DNA glycosylase-like"/>
    <property type="match status" value="1"/>
</dbReference>
<reference evidence="1" key="1">
    <citation type="submission" date="2018-05" db="EMBL/GenBank/DDBJ databases">
        <authorList>
            <person name="Lanie J.A."/>
            <person name="Ng W.-L."/>
            <person name="Kazmierczak K.M."/>
            <person name="Andrzejewski T.M."/>
            <person name="Davidsen T.M."/>
            <person name="Wayne K.J."/>
            <person name="Tettelin H."/>
            <person name="Glass J.I."/>
            <person name="Rusch D."/>
            <person name="Podicherti R."/>
            <person name="Tsui H.-C.T."/>
            <person name="Winkler M.E."/>
        </authorList>
    </citation>
    <scope>NUCLEOTIDE SEQUENCE</scope>
</reference>
<dbReference type="EMBL" id="UINC01049029">
    <property type="protein sequence ID" value="SVB60286.1"/>
    <property type="molecule type" value="Genomic_DNA"/>
</dbReference>